<evidence type="ECO:0000256" key="1">
    <source>
        <dbReference type="ARBA" id="ARBA00010945"/>
    </source>
</evidence>
<dbReference type="InterPro" id="IPR050116">
    <property type="entry name" value="DNA_polymerase-Y"/>
</dbReference>
<dbReference type="GO" id="GO:0003887">
    <property type="term" value="F:DNA-directed DNA polymerase activity"/>
    <property type="evidence" value="ECO:0007669"/>
    <property type="project" value="TreeGrafter"/>
</dbReference>
<evidence type="ECO:0000259" key="2">
    <source>
        <dbReference type="PROSITE" id="PS50173"/>
    </source>
</evidence>
<dbReference type="Proteomes" id="UP000034366">
    <property type="component" value="Unassembled WGS sequence"/>
</dbReference>
<dbReference type="GO" id="GO:0005829">
    <property type="term" value="C:cytosol"/>
    <property type="evidence" value="ECO:0007669"/>
    <property type="project" value="TreeGrafter"/>
</dbReference>
<dbReference type="AlphaFoldDB" id="A0A0G0I5L4"/>
<dbReference type="EMBL" id="LBTW01000003">
    <property type="protein sequence ID" value="KKQ50588.1"/>
    <property type="molecule type" value="Genomic_DNA"/>
</dbReference>
<evidence type="ECO:0000313" key="4">
    <source>
        <dbReference type="Proteomes" id="UP000034366"/>
    </source>
</evidence>
<dbReference type="GO" id="GO:0009432">
    <property type="term" value="P:SOS response"/>
    <property type="evidence" value="ECO:0007669"/>
    <property type="project" value="TreeGrafter"/>
</dbReference>
<dbReference type="Pfam" id="PF11799">
    <property type="entry name" value="IMS_C"/>
    <property type="match status" value="1"/>
</dbReference>
<organism evidence="3 4">
    <name type="scientific">Candidatus Woesebacteria bacterium GW2011_GWD1_38_10</name>
    <dbReference type="NCBI Taxonomy" id="1618592"/>
    <lineage>
        <taxon>Bacteria</taxon>
        <taxon>Candidatus Woeseibacteriota</taxon>
    </lineage>
</organism>
<accession>A0A0G0I5L4</accession>
<dbReference type="PANTHER" id="PTHR11076:SF33">
    <property type="entry name" value="DNA POLYMERASE KAPPA"/>
    <property type="match status" value="1"/>
</dbReference>
<comment type="similarity">
    <text evidence="1">Belongs to the DNA polymerase type-Y family.</text>
</comment>
<dbReference type="InterPro" id="IPR017961">
    <property type="entry name" value="DNA_pol_Y-fam_little_finger"/>
</dbReference>
<dbReference type="Gene3D" id="3.30.70.270">
    <property type="match status" value="1"/>
</dbReference>
<dbReference type="Gene3D" id="3.30.1490.100">
    <property type="entry name" value="DNA polymerase, Y-family, little finger domain"/>
    <property type="match status" value="1"/>
</dbReference>
<proteinExistence type="inferred from homology"/>
<dbReference type="GO" id="GO:0003684">
    <property type="term" value="F:damaged DNA binding"/>
    <property type="evidence" value="ECO:0007669"/>
    <property type="project" value="InterPro"/>
</dbReference>
<name>A0A0G0I5L4_9BACT</name>
<sequence length="434" mass="49467">MKTYYDKFTLQFNTASSSVMHIDLNSCFASVEQQANPFLRGKPIAVAAYTTPSGCIVAPSVEAKGLGIKVGMRVKEGKLLCKNLVILSPDPWKYRCVHLKLKKLLDNYSSEVTPKSIDEFVVDFGKASCRGSPLKDFALEIKKRIKESVGDWLTVSIGIAPNRFLAKLASNLHKPDGLDEINSKNYLDCFFRLKLVDLPYIKLRNAMRLNSVGIYTVEDFYNAPLWKLKSAFQSINSYYWYLRLHGYEIDDIVFARRSYGNSYALPKAFTDLSDLSPIISKLTEKTSFRLRRAGYIAGGVHLAIFYKNGSFWHKGVSLSEKLFESRDIYKKMIRLFQFSPHKLPVGNIFISVYDLKKNTDLQLNIFEDVLRKKKLSEAVDRVNERWGDFIITPARMQMGSKEMVPDRIAFGGVKELEEFTINDPNSPNNTNAFE</sequence>
<dbReference type="InterPro" id="IPR036775">
    <property type="entry name" value="DNA_pol_Y-fam_lit_finger_sf"/>
</dbReference>
<reference evidence="3 4" key="1">
    <citation type="journal article" date="2015" name="Nature">
        <title>rRNA introns, odd ribosomes, and small enigmatic genomes across a large radiation of phyla.</title>
        <authorList>
            <person name="Brown C.T."/>
            <person name="Hug L.A."/>
            <person name="Thomas B.C."/>
            <person name="Sharon I."/>
            <person name="Castelle C.J."/>
            <person name="Singh A."/>
            <person name="Wilkins M.J."/>
            <person name="Williams K.H."/>
            <person name="Banfield J.F."/>
        </authorList>
    </citation>
    <scope>NUCLEOTIDE SEQUENCE [LARGE SCALE GENOMIC DNA]</scope>
</reference>
<gene>
    <name evidence="3" type="ORF">US67_C0003G0004</name>
</gene>
<dbReference type="GO" id="GO:0006281">
    <property type="term" value="P:DNA repair"/>
    <property type="evidence" value="ECO:0007669"/>
    <property type="project" value="InterPro"/>
</dbReference>
<feature type="domain" description="UmuC" evidence="2">
    <location>
        <begin position="19"/>
        <end position="202"/>
    </location>
</feature>
<dbReference type="Gene3D" id="3.40.1170.60">
    <property type="match status" value="1"/>
</dbReference>
<dbReference type="SUPFAM" id="SSF56672">
    <property type="entry name" value="DNA/RNA polymerases"/>
    <property type="match status" value="1"/>
</dbReference>
<dbReference type="SUPFAM" id="SSF100879">
    <property type="entry name" value="Lesion bypass DNA polymerase (Y-family), little finger domain"/>
    <property type="match status" value="1"/>
</dbReference>
<dbReference type="InterPro" id="IPR001126">
    <property type="entry name" value="UmuC"/>
</dbReference>
<dbReference type="InterPro" id="IPR043128">
    <property type="entry name" value="Rev_trsase/Diguanyl_cyclase"/>
</dbReference>
<dbReference type="PANTHER" id="PTHR11076">
    <property type="entry name" value="DNA REPAIR POLYMERASE UMUC / TRANSFERASE FAMILY MEMBER"/>
    <property type="match status" value="1"/>
</dbReference>
<dbReference type="Pfam" id="PF00817">
    <property type="entry name" value="IMS"/>
    <property type="match status" value="1"/>
</dbReference>
<evidence type="ECO:0000313" key="3">
    <source>
        <dbReference type="EMBL" id="KKQ50588.1"/>
    </source>
</evidence>
<dbReference type="PROSITE" id="PS50173">
    <property type="entry name" value="UMUC"/>
    <property type="match status" value="1"/>
</dbReference>
<comment type="caution">
    <text evidence="3">The sequence shown here is derived from an EMBL/GenBank/DDBJ whole genome shotgun (WGS) entry which is preliminary data.</text>
</comment>
<dbReference type="GO" id="GO:0042276">
    <property type="term" value="P:error-prone translesion synthesis"/>
    <property type="evidence" value="ECO:0007669"/>
    <property type="project" value="TreeGrafter"/>
</dbReference>
<keyword evidence="3" id="KW-0808">Transferase</keyword>
<dbReference type="PATRIC" id="fig|1618592.3.peg.62"/>
<protein>
    <submittedName>
        <fullName evidence="3">Nucleotidyltransferase/DNA polymerase involved in DNA repair</fullName>
    </submittedName>
</protein>
<dbReference type="InterPro" id="IPR043502">
    <property type="entry name" value="DNA/RNA_pol_sf"/>
</dbReference>